<feature type="transmembrane region" description="Helical" evidence="1">
    <location>
        <begin position="922"/>
        <end position="942"/>
    </location>
</feature>
<feature type="transmembrane region" description="Helical" evidence="1">
    <location>
        <begin position="535"/>
        <end position="561"/>
    </location>
</feature>
<feature type="transmembrane region" description="Helical" evidence="1">
    <location>
        <begin position="317"/>
        <end position="334"/>
    </location>
</feature>
<feature type="transmembrane region" description="Helical" evidence="1">
    <location>
        <begin position="759"/>
        <end position="788"/>
    </location>
</feature>
<sequence>MSFSGEIDYTLADWFKANGIFLSVIFLLVYFKAIFYIYFHYSSIFKTYKDSMDNFQSNEEVSKQGVKYQKYNTFISEILIGLLTVFGFLTNGHLFILPILFLLLFFFYSEQKAKICPVKFNKYVLLSNSTAILISISFGLFSSVYPLNIQFVIFLISLYFILQIFAKIDYFAKESILIFQNLLAVASFTIITYSFFEYTTFEGLVIFRFLELLDPLVIIFSNFLIHALIISFTSLISFYILYSRFFYPSRSKLFRRVIYANIFFIELVIFFLINLRTAFSAEILMLSSLLFPTIYLLLIFTNYLLGIFSRKDFLVTSYYLFWILITDIFLSILILNFSNFIILSIDFLFLSIFCHLNFKFGLSLEKVKESSVNQFTKINSYSMVLELFAIFFFFFYSIVFVENLQYIILSIYFSLVIMTIIVNLLSRKEILFSSSVIIKINIITLVSSAVIASYYSVILTVLFTPGSTFVFLYPFLSLFSILILPSFYMIRKKIYEKFNYRAIILNCSLLVLFITLIPIISSLEASQLGLPVDYILAIYYTMLIFPSISLLFVFGNYLLGILSQKRSLMVSHYLLWILIIDVFLVVLFSSLSLNNYIVVALDSLFLSFFSQLNLRFGMKLERVKESSVKRFTRSNSYIMTIELSILFFLFFYFIILINLPLYLIIVRIVFSMYFSMLLMTLLVNLLSRKEIVFSSSIAIKINVITLVFSAGLAFFYSFLYTFTTFYVFLIPFLCLFSILFFPLYYLLRKKIYEPIVRKFLLLDCILLGVLLTLIPTIVSLDLSLFGLLINNISILNYSFYILFGVLTFTLFVLKHYKMKDIYQTEIAKTQIFIIVFLIGTTVFYYLFALIPGIFIKFLFPLIVSSCFFYLPSIISYKKKYFRENFVKKVILGNSIVLSSFLSLIPVFVGLELTLLGESVDWLFTSILSLFLVFGILKFLYYISNRLKLMEKRKSILILMQSLLWLSISIFIAFEVGLYFPIEIIISSALTIFFLLNIYTLKLLLNYSKELNVFNYLKEVVFYGITFSSSFLITSLMQFIPGLHFSFFNILWYIGLFFLINLLLVKSFGSEVKIRFTKMKDRIEFISWIIVQVSTCSFVSLVLVQLNLILTSILVFCLIYTFLMPVTLTFLQKLRIFSEKNQDNIKKFVLGIFIISILGLYVDLFFNLYDIMVVNTNLFSPFIILPVVLFLLLYFSFSKFNMIVESESYSKIYQYYILSFILLVSLLFMNFPIPHSLLFFLTLIILLSKRSVVVIFRFLTYILLSYLLFFIITTFTGFSDLILIYLPSLCVVLLLSIWLNIKKNNF</sequence>
<evidence type="ECO:0000256" key="1">
    <source>
        <dbReference type="SAM" id="Phobius"/>
    </source>
</evidence>
<name>A0A0F9NU72_9ZZZZ</name>
<feature type="transmembrane region" description="Helical" evidence="1">
    <location>
        <begin position="573"/>
        <end position="591"/>
    </location>
</feature>
<feature type="non-terminal residue" evidence="2">
    <location>
        <position position="1305"/>
    </location>
</feature>
<evidence type="ECO:0000313" key="2">
    <source>
        <dbReference type="EMBL" id="KKN15662.1"/>
    </source>
</evidence>
<feature type="transmembrane region" description="Helical" evidence="1">
    <location>
        <begin position="1019"/>
        <end position="1039"/>
    </location>
</feature>
<feature type="transmembrane region" description="Helical" evidence="1">
    <location>
        <begin position="95"/>
        <end position="111"/>
    </location>
</feature>
<feature type="transmembrane region" description="Helical" evidence="1">
    <location>
        <begin position="71"/>
        <end position="89"/>
    </location>
</feature>
<accession>A0A0F9NU72</accession>
<feature type="transmembrane region" description="Helical" evidence="1">
    <location>
        <begin position="1177"/>
        <end position="1194"/>
    </location>
</feature>
<protein>
    <submittedName>
        <fullName evidence="2">Uncharacterized protein</fullName>
    </submittedName>
</protein>
<feature type="transmembrane region" description="Helical" evidence="1">
    <location>
        <begin position="253"/>
        <end position="273"/>
    </location>
</feature>
<feature type="transmembrane region" description="Helical" evidence="1">
    <location>
        <begin position="1214"/>
        <end position="1247"/>
    </location>
</feature>
<feature type="transmembrane region" description="Helical" evidence="1">
    <location>
        <begin position="177"/>
        <end position="196"/>
    </location>
</feature>
<reference evidence="2" key="1">
    <citation type="journal article" date="2015" name="Nature">
        <title>Complex archaea that bridge the gap between prokaryotes and eukaryotes.</title>
        <authorList>
            <person name="Spang A."/>
            <person name="Saw J.H."/>
            <person name="Jorgensen S.L."/>
            <person name="Zaremba-Niedzwiedzka K."/>
            <person name="Martijn J."/>
            <person name="Lind A.E."/>
            <person name="van Eijk R."/>
            <person name="Schleper C."/>
            <person name="Guy L."/>
            <person name="Ettema T.J."/>
        </authorList>
    </citation>
    <scope>NUCLEOTIDE SEQUENCE</scope>
</reference>
<feature type="transmembrane region" description="Helical" evidence="1">
    <location>
        <begin position="1253"/>
        <end position="1274"/>
    </location>
</feature>
<keyword evidence="1" id="KW-0812">Transmembrane</keyword>
<feature type="transmembrane region" description="Helical" evidence="1">
    <location>
        <begin position="697"/>
        <end position="719"/>
    </location>
</feature>
<dbReference type="EMBL" id="LAZR01003691">
    <property type="protein sequence ID" value="KKN15662.1"/>
    <property type="molecule type" value="Genomic_DNA"/>
</dbReference>
<feature type="transmembrane region" description="Helical" evidence="1">
    <location>
        <begin position="725"/>
        <end position="747"/>
    </location>
</feature>
<feature type="transmembrane region" description="Helical" evidence="1">
    <location>
        <begin position="637"/>
        <end position="655"/>
    </location>
</feature>
<feature type="transmembrane region" description="Helical" evidence="1">
    <location>
        <begin position="597"/>
        <end position="616"/>
    </location>
</feature>
<feature type="transmembrane region" description="Helical" evidence="1">
    <location>
        <begin position="979"/>
        <end position="998"/>
    </location>
</feature>
<feature type="transmembrane region" description="Helical" evidence="1">
    <location>
        <begin position="1084"/>
        <end position="1102"/>
    </location>
</feature>
<feature type="transmembrane region" description="Helical" evidence="1">
    <location>
        <begin position="1147"/>
        <end position="1165"/>
    </location>
</feature>
<feature type="transmembrane region" description="Helical" evidence="1">
    <location>
        <begin position="147"/>
        <end position="165"/>
    </location>
</feature>
<feature type="transmembrane region" description="Helical" evidence="1">
    <location>
        <begin position="825"/>
        <end position="847"/>
    </location>
</feature>
<feature type="transmembrane region" description="Helical" evidence="1">
    <location>
        <begin position="794"/>
        <end position="813"/>
    </location>
</feature>
<feature type="transmembrane region" description="Helical" evidence="1">
    <location>
        <begin position="661"/>
        <end position="685"/>
    </location>
</feature>
<feature type="transmembrane region" description="Helical" evidence="1">
    <location>
        <begin position="890"/>
        <end position="910"/>
    </location>
</feature>
<feature type="transmembrane region" description="Helical" evidence="1">
    <location>
        <begin position="285"/>
        <end position="305"/>
    </location>
</feature>
<feature type="transmembrane region" description="Helical" evidence="1">
    <location>
        <begin position="437"/>
        <end position="463"/>
    </location>
</feature>
<feature type="transmembrane region" description="Helical" evidence="1">
    <location>
        <begin position="216"/>
        <end position="241"/>
    </location>
</feature>
<feature type="transmembrane region" description="Helical" evidence="1">
    <location>
        <begin position="1281"/>
        <end position="1300"/>
    </location>
</feature>
<feature type="transmembrane region" description="Helical" evidence="1">
    <location>
        <begin position="502"/>
        <end position="523"/>
    </location>
</feature>
<keyword evidence="1" id="KW-1133">Transmembrane helix</keyword>
<organism evidence="2">
    <name type="scientific">marine sediment metagenome</name>
    <dbReference type="NCBI Taxonomy" id="412755"/>
    <lineage>
        <taxon>unclassified sequences</taxon>
        <taxon>metagenomes</taxon>
        <taxon>ecological metagenomes</taxon>
    </lineage>
</organism>
<feature type="transmembrane region" description="Helical" evidence="1">
    <location>
        <begin position="853"/>
        <end position="870"/>
    </location>
</feature>
<feature type="transmembrane region" description="Helical" evidence="1">
    <location>
        <begin position="340"/>
        <end position="358"/>
    </location>
</feature>
<feature type="transmembrane region" description="Helical" evidence="1">
    <location>
        <begin position="954"/>
        <end position="973"/>
    </location>
</feature>
<feature type="transmembrane region" description="Helical" evidence="1">
    <location>
        <begin position="1108"/>
        <end position="1127"/>
    </location>
</feature>
<keyword evidence="1" id="KW-0472">Membrane</keyword>
<gene>
    <name evidence="2" type="ORF">LCGC14_0983760</name>
</gene>
<feature type="transmembrane region" description="Helical" evidence="1">
    <location>
        <begin position="378"/>
        <end position="398"/>
    </location>
</feature>
<feature type="transmembrane region" description="Helical" evidence="1">
    <location>
        <begin position="20"/>
        <end position="39"/>
    </location>
</feature>
<proteinExistence type="predicted"/>
<feature type="transmembrane region" description="Helical" evidence="1">
    <location>
        <begin position="404"/>
        <end position="425"/>
    </location>
</feature>
<comment type="caution">
    <text evidence="2">The sequence shown here is derived from an EMBL/GenBank/DDBJ whole genome shotgun (WGS) entry which is preliminary data.</text>
</comment>
<feature type="transmembrane region" description="Helical" evidence="1">
    <location>
        <begin position="123"/>
        <end position="141"/>
    </location>
</feature>
<feature type="transmembrane region" description="Helical" evidence="1">
    <location>
        <begin position="1045"/>
        <end position="1063"/>
    </location>
</feature>
<feature type="transmembrane region" description="Helical" evidence="1">
    <location>
        <begin position="469"/>
        <end position="490"/>
    </location>
</feature>